<dbReference type="PROSITE" id="PS50931">
    <property type="entry name" value="HTH_LYSR"/>
    <property type="match status" value="1"/>
</dbReference>
<keyword evidence="4" id="KW-0804">Transcription</keyword>
<keyword evidence="2" id="KW-0805">Transcription regulation</keyword>
<dbReference type="Gene3D" id="1.10.10.10">
    <property type="entry name" value="Winged helix-like DNA-binding domain superfamily/Winged helix DNA-binding domain"/>
    <property type="match status" value="1"/>
</dbReference>
<dbReference type="SUPFAM" id="SSF53850">
    <property type="entry name" value="Periplasmic binding protein-like II"/>
    <property type="match status" value="1"/>
</dbReference>
<name>A0ABV5HN36_9VIBR</name>
<dbReference type="PANTHER" id="PTHR30126">
    <property type="entry name" value="HTH-TYPE TRANSCRIPTIONAL REGULATOR"/>
    <property type="match status" value="1"/>
</dbReference>
<sequence>MSLIRLRTFVEVYRQRSISSAARVLNLTQPAVSQHVAGLEVAIGRPLFTREAQGVAPTLAAEELAADIGDKLDAVELALSQAKARSHDVEGTLQIIAHSDFMSEVLAPRLLPLLDAGIRVRLHSGDGELVHNMLVEGHCDLGFTGHPITDPSLKSELVMSEPVCAVTSPRIMKQISESPDHLAALMKQPMLTYDLALSVIDGWLRRNKLTPEQRQPALVAQDLRALRGLLVQGFGWTVMPHYLCQAQIESGELCHVPAPIGDTILNYYMAWSPSSLRSPRIAHARQTLLWSLSQKAT</sequence>
<dbReference type="InterPro" id="IPR036390">
    <property type="entry name" value="WH_DNA-bd_sf"/>
</dbReference>
<accession>A0ABV5HN36</accession>
<comment type="caution">
    <text evidence="6">The sequence shown here is derived from an EMBL/GenBank/DDBJ whole genome shotgun (WGS) entry which is preliminary data.</text>
</comment>
<dbReference type="Pfam" id="PF00126">
    <property type="entry name" value="HTH_1"/>
    <property type="match status" value="1"/>
</dbReference>
<keyword evidence="7" id="KW-1185">Reference proteome</keyword>
<dbReference type="PRINTS" id="PR00039">
    <property type="entry name" value="HTHLYSR"/>
</dbReference>
<dbReference type="PANTHER" id="PTHR30126:SF39">
    <property type="entry name" value="HTH-TYPE TRANSCRIPTIONAL REGULATOR CYSL"/>
    <property type="match status" value="1"/>
</dbReference>
<dbReference type="EMBL" id="JBHMEP010000002">
    <property type="protein sequence ID" value="MFB9135347.1"/>
    <property type="molecule type" value="Genomic_DNA"/>
</dbReference>
<evidence type="ECO:0000259" key="5">
    <source>
        <dbReference type="PROSITE" id="PS50931"/>
    </source>
</evidence>
<dbReference type="Proteomes" id="UP001589645">
    <property type="component" value="Unassembled WGS sequence"/>
</dbReference>
<organism evidence="6 7">
    <name type="scientific">Vibrio olivae</name>
    <dbReference type="NCBI Taxonomy" id="1243002"/>
    <lineage>
        <taxon>Bacteria</taxon>
        <taxon>Pseudomonadati</taxon>
        <taxon>Pseudomonadota</taxon>
        <taxon>Gammaproteobacteria</taxon>
        <taxon>Vibrionales</taxon>
        <taxon>Vibrionaceae</taxon>
        <taxon>Vibrio</taxon>
    </lineage>
</organism>
<evidence type="ECO:0000256" key="1">
    <source>
        <dbReference type="ARBA" id="ARBA00009437"/>
    </source>
</evidence>
<evidence type="ECO:0000256" key="3">
    <source>
        <dbReference type="ARBA" id="ARBA00023125"/>
    </source>
</evidence>
<gene>
    <name evidence="6" type="ORF">ACFFUV_10270</name>
</gene>
<dbReference type="RefSeq" id="WP_390192119.1">
    <property type="nucleotide sequence ID" value="NZ_JBHMEP010000002.1"/>
</dbReference>
<reference evidence="6 7" key="1">
    <citation type="submission" date="2024-09" db="EMBL/GenBank/DDBJ databases">
        <authorList>
            <person name="Sun Q."/>
            <person name="Mori K."/>
        </authorList>
    </citation>
    <scope>NUCLEOTIDE SEQUENCE [LARGE SCALE GENOMIC DNA]</scope>
    <source>
        <strain evidence="6 7">CECT 8064</strain>
    </source>
</reference>
<keyword evidence="3" id="KW-0238">DNA-binding</keyword>
<dbReference type="InterPro" id="IPR036388">
    <property type="entry name" value="WH-like_DNA-bd_sf"/>
</dbReference>
<dbReference type="Gene3D" id="3.40.190.290">
    <property type="match status" value="1"/>
</dbReference>
<protein>
    <submittedName>
        <fullName evidence="6">LysR family transcriptional regulator</fullName>
    </submittedName>
</protein>
<evidence type="ECO:0000256" key="4">
    <source>
        <dbReference type="ARBA" id="ARBA00023163"/>
    </source>
</evidence>
<evidence type="ECO:0000313" key="6">
    <source>
        <dbReference type="EMBL" id="MFB9135347.1"/>
    </source>
</evidence>
<evidence type="ECO:0000256" key="2">
    <source>
        <dbReference type="ARBA" id="ARBA00023015"/>
    </source>
</evidence>
<dbReference type="InterPro" id="IPR000847">
    <property type="entry name" value="LysR_HTH_N"/>
</dbReference>
<dbReference type="SUPFAM" id="SSF46785">
    <property type="entry name" value="Winged helix' DNA-binding domain"/>
    <property type="match status" value="1"/>
</dbReference>
<evidence type="ECO:0000313" key="7">
    <source>
        <dbReference type="Proteomes" id="UP001589645"/>
    </source>
</evidence>
<dbReference type="CDD" id="cd05466">
    <property type="entry name" value="PBP2_LTTR_substrate"/>
    <property type="match status" value="1"/>
</dbReference>
<proteinExistence type="inferred from homology"/>
<dbReference type="Pfam" id="PF03466">
    <property type="entry name" value="LysR_substrate"/>
    <property type="match status" value="1"/>
</dbReference>
<comment type="similarity">
    <text evidence="1">Belongs to the LysR transcriptional regulatory family.</text>
</comment>
<dbReference type="InterPro" id="IPR005119">
    <property type="entry name" value="LysR_subst-bd"/>
</dbReference>
<feature type="domain" description="HTH lysR-type" evidence="5">
    <location>
        <begin position="1"/>
        <end position="58"/>
    </location>
</feature>